<evidence type="ECO:0000313" key="1">
    <source>
        <dbReference type="EMBL" id="KAJ6223484.1"/>
    </source>
</evidence>
<sequence length="296" mass="34968">MNVEHQLQLSPYVMGRLSTISLSSNMNNIEQHMLNYIDEVENENRRHMAMIENRFHSIRDELQRYFQRNNNRQSIDGRKRHMNMAMTTTRLSEAGNDFGDHWRSLLIEMERDLQLNRITMNGISRNLSRLRAICFTDQDMAQTMIVTPKTNQFSIMSSSSSSIEAPRHENDYEITSPMDPIFKIPTFVSSDRTKRTKSIKPKTLKRKFDQIAERANRKKPKSLKAIINETKFWSKDLCLDWKRDQRFINVIYGLPNGDDDNTLTDEQWNNSIGWIYGPNRMEPGRLTKRTSMYKYI</sequence>
<organism evidence="1 2">
    <name type="scientific">Blomia tropicalis</name>
    <name type="common">Mite</name>
    <dbReference type="NCBI Taxonomy" id="40697"/>
    <lineage>
        <taxon>Eukaryota</taxon>
        <taxon>Metazoa</taxon>
        <taxon>Ecdysozoa</taxon>
        <taxon>Arthropoda</taxon>
        <taxon>Chelicerata</taxon>
        <taxon>Arachnida</taxon>
        <taxon>Acari</taxon>
        <taxon>Acariformes</taxon>
        <taxon>Sarcoptiformes</taxon>
        <taxon>Astigmata</taxon>
        <taxon>Glycyphagoidea</taxon>
        <taxon>Echimyopodidae</taxon>
        <taxon>Blomia</taxon>
    </lineage>
</organism>
<dbReference type="EMBL" id="JAPWDV010000001">
    <property type="protein sequence ID" value="KAJ6223484.1"/>
    <property type="molecule type" value="Genomic_DNA"/>
</dbReference>
<reference evidence="1" key="1">
    <citation type="submission" date="2022-12" db="EMBL/GenBank/DDBJ databases">
        <title>Genome assemblies of Blomia tropicalis.</title>
        <authorList>
            <person name="Cui Y."/>
        </authorList>
    </citation>
    <scope>NUCLEOTIDE SEQUENCE</scope>
    <source>
        <tissue evidence="1">Adult mites</tissue>
    </source>
</reference>
<keyword evidence="2" id="KW-1185">Reference proteome</keyword>
<protein>
    <submittedName>
        <fullName evidence="1">Uncharacterized protein</fullName>
    </submittedName>
</protein>
<gene>
    <name evidence="1" type="ORF">RDWZM_002029</name>
</gene>
<dbReference type="Proteomes" id="UP001142055">
    <property type="component" value="Chromosome 1"/>
</dbReference>
<evidence type="ECO:0000313" key="2">
    <source>
        <dbReference type="Proteomes" id="UP001142055"/>
    </source>
</evidence>
<proteinExistence type="predicted"/>
<accession>A0A9Q0MD27</accession>
<comment type="caution">
    <text evidence="1">The sequence shown here is derived from an EMBL/GenBank/DDBJ whole genome shotgun (WGS) entry which is preliminary data.</text>
</comment>
<name>A0A9Q0MD27_BLOTA</name>
<dbReference type="AlphaFoldDB" id="A0A9Q0MD27"/>